<feature type="active site" description="Nucleophile" evidence="6">
    <location>
        <position position="209"/>
    </location>
</feature>
<evidence type="ECO:0000256" key="6">
    <source>
        <dbReference type="PROSITE-ProRule" id="PRU01373"/>
    </source>
</evidence>
<dbReference type="GO" id="GO:0005576">
    <property type="term" value="C:extracellular region"/>
    <property type="evidence" value="ECO:0007669"/>
    <property type="project" value="TreeGrafter"/>
</dbReference>
<proteinExistence type="predicted"/>
<dbReference type="Proteomes" id="UP000320791">
    <property type="component" value="Unassembled WGS sequence"/>
</dbReference>
<dbReference type="SUPFAM" id="SSF141523">
    <property type="entry name" value="L,D-transpeptidase catalytic domain-like"/>
    <property type="match status" value="1"/>
</dbReference>
<evidence type="ECO:0000313" key="9">
    <source>
        <dbReference type="EMBL" id="TWT22805.1"/>
    </source>
</evidence>
<evidence type="ECO:0000256" key="5">
    <source>
        <dbReference type="ARBA" id="ARBA00023316"/>
    </source>
</evidence>
<dbReference type="CDD" id="cd16913">
    <property type="entry name" value="YkuD_like"/>
    <property type="match status" value="1"/>
</dbReference>
<keyword evidence="3 6" id="KW-0133">Cell shape</keyword>
<dbReference type="PANTHER" id="PTHR30582:SF33">
    <property type="entry name" value="EXPORTED PROTEIN"/>
    <property type="match status" value="1"/>
</dbReference>
<comment type="caution">
    <text evidence="9">The sequence shown here is derived from an EMBL/GenBank/DDBJ whole genome shotgun (WGS) entry which is preliminary data.</text>
</comment>
<evidence type="ECO:0000256" key="4">
    <source>
        <dbReference type="ARBA" id="ARBA00022984"/>
    </source>
</evidence>
<dbReference type="GO" id="GO:0071972">
    <property type="term" value="F:peptidoglycan L,D-transpeptidase activity"/>
    <property type="evidence" value="ECO:0007669"/>
    <property type="project" value="TreeGrafter"/>
</dbReference>
<dbReference type="GO" id="GO:0008360">
    <property type="term" value="P:regulation of cell shape"/>
    <property type="evidence" value="ECO:0007669"/>
    <property type="project" value="UniProtKB-UniRule"/>
</dbReference>
<dbReference type="Gene3D" id="2.40.440.10">
    <property type="entry name" value="L,D-transpeptidase catalytic domain-like"/>
    <property type="match status" value="1"/>
</dbReference>
<evidence type="ECO:0000256" key="2">
    <source>
        <dbReference type="ARBA" id="ARBA00022679"/>
    </source>
</evidence>
<dbReference type="PROSITE" id="PS52029">
    <property type="entry name" value="LD_TPASE"/>
    <property type="match status" value="1"/>
</dbReference>
<dbReference type="GO" id="GO:0016740">
    <property type="term" value="F:transferase activity"/>
    <property type="evidence" value="ECO:0007669"/>
    <property type="project" value="UniProtKB-KW"/>
</dbReference>
<dbReference type="AlphaFoldDB" id="A0A5C5UB75"/>
<dbReference type="InterPro" id="IPR038063">
    <property type="entry name" value="Transpep_catalytic_dom"/>
</dbReference>
<evidence type="ECO:0000259" key="8">
    <source>
        <dbReference type="PROSITE" id="PS52029"/>
    </source>
</evidence>
<dbReference type="Pfam" id="PF03734">
    <property type="entry name" value="YkuD"/>
    <property type="match status" value="1"/>
</dbReference>
<dbReference type="EMBL" id="VOHM01000027">
    <property type="protein sequence ID" value="TWT22805.1"/>
    <property type="molecule type" value="Genomic_DNA"/>
</dbReference>
<dbReference type="PANTHER" id="PTHR30582">
    <property type="entry name" value="L,D-TRANSPEPTIDASE"/>
    <property type="match status" value="1"/>
</dbReference>
<dbReference type="InterPro" id="IPR050979">
    <property type="entry name" value="LD-transpeptidase"/>
</dbReference>
<dbReference type="UniPathway" id="UPA00219"/>
<feature type="chain" id="PRO_5023107784" evidence="7">
    <location>
        <begin position="38"/>
        <end position="233"/>
    </location>
</feature>
<keyword evidence="10" id="KW-1185">Reference proteome</keyword>
<dbReference type="GO" id="GO:0071555">
    <property type="term" value="P:cell wall organization"/>
    <property type="evidence" value="ECO:0007669"/>
    <property type="project" value="UniProtKB-UniRule"/>
</dbReference>
<accession>A0A5C5UB75</accession>
<dbReference type="RefSeq" id="WP_146325342.1">
    <property type="nucleotide sequence ID" value="NZ_BAABLR010000012.1"/>
</dbReference>
<organism evidence="9 10">
    <name type="scientific">Corynebacterium canis</name>
    <dbReference type="NCBI Taxonomy" id="679663"/>
    <lineage>
        <taxon>Bacteria</taxon>
        <taxon>Bacillati</taxon>
        <taxon>Actinomycetota</taxon>
        <taxon>Actinomycetes</taxon>
        <taxon>Mycobacteriales</taxon>
        <taxon>Corynebacteriaceae</taxon>
        <taxon>Corynebacterium</taxon>
    </lineage>
</organism>
<dbReference type="OrthoDB" id="8887048at2"/>
<keyword evidence="7" id="KW-0732">Signal</keyword>
<evidence type="ECO:0000256" key="7">
    <source>
        <dbReference type="SAM" id="SignalP"/>
    </source>
</evidence>
<feature type="domain" description="L,D-TPase catalytic" evidence="8">
    <location>
        <begin position="125"/>
        <end position="233"/>
    </location>
</feature>
<gene>
    <name evidence="9" type="ORF">FRX94_10730</name>
</gene>
<evidence type="ECO:0000256" key="3">
    <source>
        <dbReference type="ARBA" id="ARBA00022960"/>
    </source>
</evidence>
<name>A0A5C5UB75_9CORY</name>
<dbReference type="InterPro" id="IPR005490">
    <property type="entry name" value="LD_TPept_cat_dom"/>
</dbReference>
<sequence>MFYKPRHAKPSVAKIRTAACASSGVAMVGLISNPAAAAANPLSASVQGSSEAVNQGLRQTAWDTRNAVHQGVSGLPPHIADAARGAVDNAVNGAFPGLIQERTAPAPAAPVANPGFDTGSCPPAARACIDLAGQRTWLQRNGQVTYGAVPMSSGAQGWETPRGTHHVTRKVQNEVSRQFNNAPMPYSVYFTNNGIAFHEGDVRLLSHGCIHLNHNDAVTYFQDLQVGDMVYVY</sequence>
<evidence type="ECO:0000256" key="1">
    <source>
        <dbReference type="ARBA" id="ARBA00004752"/>
    </source>
</evidence>
<keyword evidence="4 6" id="KW-0573">Peptidoglycan synthesis</keyword>
<keyword evidence="5 6" id="KW-0961">Cell wall biogenesis/degradation</keyword>
<comment type="pathway">
    <text evidence="1 6">Cell wall biogenesis; peptidoglycan biosynthesis.</text>
</comment>
<reference evidence="9 10" key="1">
    <citation type="submission" date="2019-08" db="EMBL/GenBank/DDBJ databases">
        <authorList>
            <person name="Lei W."/>
        </authorList>
    </citation>
    <scope>NUCLEOTIDE SEQUENCE [LARGE SCALE GENOMIC DNA]</scope>
    <source>
        <strain evidence="9 10">CCUG 58627</strain>
    </source>
</reference>
<evidence type="ECO:0000313" key="10">
    <source>
        <dbReference type="Proteomes" id="UP000320791"/>
    </source>
</evidence>
<feature type="active site" description="Proton donor/acceptor" evidence="6">
    <location>
        <position position="198"/>
    </location>
</feature>
<protein>
    <submittedName>
        <fullName evidence="9">L,D-transpeptidase</fullName>
    </submittedName>
</protein>
<feature type="signal peptide" evidence="7">
    <location>
        <begin position="1"/>
        <end position="37"/>
    </location>
</feature>
<dbReference type="GO" id="GO:0018104">
    <property type="term" value="P:peptidoglycan-protein cross-linking"/>
    <property type="evidence" value="ECO:0007669"/>
    <property type="project" value="TreeGrafter"/>
</dbReference>
<keyword evidence="2" id="KW-0808">Transferase</keyword>